<feature type="region of interest" description="Disordered" evidence="1">
    <location>
        <begin position="1"/>
        <end position="366"/>
    </location>
</feature>
<feature type="compositionally biased region" description="Low complexity" evidence="1">
    <location>
        <begin position="233"/>
        <end position="247"/>
    </location>
</feature>
<feature type="compositionally biased region" description="Low complexity" evidence="1">
    <location>
        <begin position="318"/>
        <end position="330"/>
    </location>
</feature>
<dbReference type="OrthoDB" id="3357271at2759"/>
<feature type="region of interest" description="Disordered" evidence="1">
    <location>
        <begin position="412"/>
        <end position="475"/>
    </location>
</feature>
<feature type="compositionally biased region" description="Low complexity" evidence="1">
    <location>
        <begin position="412"/>
        <end position="432"/>
    </location>
</feature>
<dbReference type="EMBL" id="JH725156">
    <property type="protein sequence ID" value="EJP67709.1"/>
    <property type="molecule type" value="Genomic_DNA"/>
</dbReference>
<name>J4KPM4_BEAB2</name>
<dbReference type="RefSeq" id="XP_008596808.1">
    <property type="nucleotide sequence ID" value="XM_008598586.1"/>
</dbReference>
<feature type="compositionally biased region" description="Basic and acidic residues" evidence="1">
    <location>
        <begin position="76"/>
        <end position="88"/>
    </location>
</feature>
<dbReference type="AlphaFoldDB" id="J4KPM4"/>
<feature type="compositionally biased region" description="Low complexity" evidence="1">
    <location>
        <begin position="208"/>
        <end position="225"/>
    </location>
</feature>
<proteinExistence type="predicted"/>
<feature type="compositionally biased region" description="Low complexity" evidence="1">
    <location>
        <begin position="288"/>
        <end position="300"/>
    </location>
</feature>
<gene>
    <name evidence="2" type="ORF">BBA_03489</name>
</gene>
<accession>J4KPM4</accession>
<feature type="compositionally biased region" description="Low complexity" evidence="1">
    <location>
        <begin position="338"/>
        <end position="352"/>
    </location>
</feature>
<dbReference type="STRING" id="655819.J4KPM4"/>
<keyword evidence="3" id="KW-1185">Reference proteome</keyword>
<reference evidence="2 3" key="1">
    <citation type="journal article" date="2012" name="Sci. Rep.">
        <title>Genomic perspectives on the evolution of fungal entomopathogenicity in Beauveria bassiana.</title>
        <authorList>
            <person name="Xiao G."/>
            <person name="Ying S.H."/>
            <person name="Zheng P."/>
            <person name="Wang Z.L."/>
            <person name="Zhang S."/>
            <person name="Xie X.Q."/>
            <person name="Shang Y."/>
            <person name="St Leger R.J."/>
            <person name="Zhao G.P."/>
            <person name="Wang C."/>
            <person name="Feng M.G."/>
        </authorList>
    </citation>
    <scope>NUCLEOTIDE SEQUENCE [LARGE SCALE GENOMIC DNA]</scope>
    <source>
        <strain evidence="2 3">ARSEF 2860</strain>
    </source>
</reference>
<feature type="compositionally biased region" description="Polar residues" evidence="1">
    <location>
        <begin position="278"/>
        <end position="287"/>
    </location>
</feature>
<evidence type="ECO:0000313" key="3">
    <source>
        <dbReference type="Proteomes" id="UP000002762"/>
    </source>
</evidence>
<evidence type="ECO:0000313" key="2">
    <source>
        <dbReference type="EMBL" id="EJP67709.1"/>
    </source>
</evidence>
<dbReference type="HOGENOM" id="CLU_036511_0_0_1"/>
<dbReference type="Proteomes" id="UP000002762">
    <property type="component" value="Unassembled WGS sequence"/>
</dbReference>
<dbReference type="InParanoid" id="J4KPM4"/>
<sequence>MRDSHAVLEKLNFSGQWGSAVHRFKSKPSENPKPPRTATSTPPTMSKFGDFVKNGWHPEKQGTTFKGQVKGLVGRGESKDDRNKDHVSRPLHTLTDPSSLPPPPQRRGTGLAPGPAPTSSGGEKRKVVAAPSKYQDPHGPRVAPPPRTARVDQQDPEQEQQQQQVMEEPPRPYRTNTTGLRTDHLPLPPSRRDGADGRSPPSYSAATTGRAVPAPPGRGAAAAAPSLPPRLPPRGAATPPAASPQSTGSGGGGGLLNQGAVNRLGAAGVSVPGLGIGKSNTGSSTDSQQLQHQQQQQQQQPGGGNHMNELQNRFARFNTSSSTNTQEQSSPAPPSQGTTWAQKQAALKTAAQAHKDPSQVSLADARAAAGTANNFRQRHGEQIAAGYGKAQGWNQKYGVADKVGGFASKFQGGTAAAAAPPQQTGTTTLAATDGKKKPPPPPPPKKKPGLVSAAEPAAAEEDAPPPIPMSTRPNF</sequence>
<dbReference type="GeneID" id="19886501"/>
<protein>
    <submittedName>
        <fullName evidence="2">GMP synthase</fullName>
    </submittedName>
</protein>
<organism evidence="2 3">
    <name type="scientific">Beauveria bassiana (strain ARSEF 2860)</name>
    <name type="common">White muscardine disease fungus</name>
    <name type="synonym">Tritirachium shiotae</name>
    <dbReference type="NCBI Taxonomy" id="655819"/>
    <lineage>
        <taxon>Eukaryota</taxon>
        <taxon>Fungi</taxon>
        <taxon>Dikarya</taxon>
        <taxon>Ascomycota</taxon>
        <taxon>Pezizomycotina</taxon>
        <taxon>Sordariomycetes</taxon>
        <taxon>Hypocreomycetidae</taxon>
        <taxon>Hypocreales</taxon>
        <taxon>Cordycipitaceae</taxon>
        <taxon>Beauveria</taxon>
    </lineage>
</organism>
<evidence type="ECO:0000256" key="1">
    <source>
        <dbReference type="SAM" id="MobiDB-lite"/>
    </source>
</evidence>